<dbReference type="Gene3D" id="3.40.50.720">
    <property type="entry name" value="NAD(P)-binding Rossmann-like Domain"/>
    <property type="match status" value="1"/>
</dbReference>
<dbReference type="GO" id="GO:0005737">
    <property type="term" value="C:cytoplasm"/>
    <property type="evidence" value="ECO:0007669"/>
    <property type="project" value="TreeGrafter"/>
</dbReference>
<evidence type="ECO:0000256" key="4">
    <source>
        <dbReference type="ARBA" id="ARBA00032024"/>
    </source>
</evidence>
<dbReference type="InterPro" id="IPR036291">
    <property type="entry name" value="NAD(P)-bd_dom_sf"/>
</dbReference>
<dbReference type="Gene3D" id="1.10.1040.10">
    <property type="entry name" value="N-(1-d-carboxylethyl)-l-norvaline Dehydrogenase, domain 2"/>
    <property type="match status" value="1"/>
</dbReference>
<comment type="pathway">
    <text evidence="1">Cofactor biosynthesis; (R)-pantothenate biosynthesis; (R)-pantoate from 3-methyl-2-oxobutanoate: step 2/2.</text>
</comment>
<gene>
    <name evidence="8" type="ORF">SAMN05421747_12275</name>
</gene>
<organism evidence="8 9">
    <name type="scientific">Parapedobacter composti</name>
    <dbReference type="NCBI Taxonomy" id="623281"/>
    <lineage>
        <taxon>Bacteria</taxon>
        <taxon>Pseudomonadati</taxon>
        <taxon>Bacteroidota</taxon>
        <taxon>Sphingobacteriia</taxon>
        <taxon>Sphingobacteriales</taxon>
        <taxon>Sphingobacteriaceae</taxon>
        <taxon>Parapedobacter</taxon>
    </lineage>
</organism>
<dbReference type="InterPro" id="IPR013332">
    <property type="entry name" value="KPR_N"/>
</dbReference>
<evidence type="ECO:0000256" key="2">
    <source>
        <dbReference type="ARBA" id="ARBA00013014"/>
    </source>
</evidence>
<dbReference type="InterPro" id="IPR013752">
    <property type="entry name" value="KPA_reductase"/>
</dbReference>
<dbReference type="PANTHER" id="PTHR21708:SF26">
    <property type="entry name" value="2-DEHYDROPANTOATE 2-REDUCTASE"/>
    <property type="match status" value="1"/>
</dbReference>
<dbReference type="RefSeq" id="WP_244519037.1">
    <property type="nucleotide sequence ID" value="NZ_FOLL01000022.1"/>
</dbReference>
<evidence type="ECO:0000256" key="1">
    <source>
        <dbReference type="ARBA" id="ARBA00004994"/>
    </source>
</evidence>
<evidence type="ECO:0000313" key="9">
    <source>
        <dbReference type="Proteomes" id="UP000199577"/>
    </source>
</evidence>
<evidence type="ECO:0000313" key="8">
    <source>
        <dbReference type="EMBL" id="SFC74398.1"/>
    </source>
</evidence>
<evidence type="ECO:0000256" key="3">
    <source>
        <dbReference type="ARBA" id="ARBA00019465"/>
    </source>
</evidence>
<dbReference type="Pfam" id="PF08546">
    <property type="entry name" value="ApbA_C"/>
    <property type="match status" value="1"/>
</dbReference>
<sequence length="337" mass="36517">MYQQSGNHAVQMTNKDNMVYIIGAGAIGKALAVMLKHNGRDVVLVRGSVDDGRIANDEITLELAGGKKYVQTITVLTLSAIKRFEGTVVLTSKSFGNDKLAAKLGKRNNQFPIVLLQNGLGIEAPFLHQGYHALYRGVLFATSQASKDTVSFRQVSASPVGVVKGSVAALNAIVASISTPEFTFSPTAAIEKAVWQKTIINTVFNSVCPLLDIDNGIFHRDEYALVLARNIISACVKVANSAGIAVNAHEIEEGLLQISKVADGQLISTLQDIRAGRPTEIETLNFEIDKIAQSMQMQELTKEILLLGKLIKIKSATQQRRRAPHVRSIAKGKMLNK</sequence>
<dbReference type="Proteomes" id="UP000199577">
    <property type="component" value="Unassembled WGS sequence"/>
</dbReference>
<evidence type="ECO:0000259" key="6">
    <source>
        <dbReference type="Pfam" id="PF02558"/>
    </source>
</evidence>
<evidence type="ECO:0000259" key="7">
    <source>
        <dbReference type="Pfam" id="PF08546"/>
    </source>
</evidence>
<dbReference type="InterPro" id="IPR008927">
    <property type="entry name" value="6-PGluconate_DH-like_C_sf"/>
</dbReference>
<keyword evidence="9" id="KW-1185">Reference proteome</keyword>
<dbReference type="SUPFAM" id="SSF48179">
    <property type="entry name" value="6-phosphogluconate dehydrogenase C-terminal domain-like"/>
    <property type="match status" value="1"/>
</dbReference>
<dbReference type="InterPro" id="IPR013328">
    <property type="entry name" value="6PGD_dom2"/>
</dbReference>
<name>A0A1I1LTY0_9SPHI</name>
<accession>A0A1I1LTY0</accession>
<evidence type="ECO:0000256" key="5">
    <source>
        <dbReference type="ARBA" id="ARBA00048793"/>
    </source>
</evidence>
<feature type="domain" description="Ketopantoate reductase C-terminal" evidence="7">
    <location>
        <begin position="190"/>
        <end position="298"/>
    </location>
</feature>
<dbReference type="PANTHER" id="PTHR21708">
    <property type="entry name" value="PROBABLE 2-DEHYDROPANTOATE 2-REDUCTASE"/>
    <property type="match status" value="1"/>
</dbReference>
<protein>
    <recommendedName>
        <fullName evidence="3">2-dehydropantoate 2-reductase</fullName>
        <ecNumber evidence="2">1.1.1.169</ecNumber>
    </recommendedName>
    <alternativeName>
        <fullName evidence="4">Ketopantoate reductase</fullName>
    </alternativeName>
</protein>
<dbReference type="EC" id="1.1.1.169" evidence="2"/>
<dbReference type="STRING" id="623281.SAMN05421747_12275"/>
<dbReference type="EMBL" id="FOLL01000022">
    <property type="protein sequence ID" value="SFC74398.1"/>
    <property type="molecule type" value="Genomic_DNA"/>
</dbReference>
<dbReference type="Pfam" id="PF02558">
    <property type="entry name" value="ApbA"/>
    <property type="match status" value="1"/>
</dbReference>
<dbReference type="GO" id="GO:0008677">
    <property type="term" value="F:2-dehydropantoate 2-reductase activity"/>
    <property type="evidence" value="ECO:0007669"/>
    <property type="project" value="UniProtKB-EC"/>
</dbReference>
<dbReference type="AlphaFoldDB" id="A0A1I1LTY0"/>
<dbReference type="SUPFAM" id="SSF51735">
    <property type="entry name" value="NAD(P)-binding Rossmann-fold domains"/>
    <property type="match status" value="1"/>
</dbReference>
<feature type="domain" description="Ketopantoate reductase N-terminal" evidence="6">
    <location>
        <begin position="19"/>
        <end position="147"/>
    </location>
</feature>
<reference evidence="9" key="1">
    <citation type="submission" date="2016-10" db="EMBL/GenBank/DDBJ databases">
        <authorList>
            <person name="Varghese N."/>
            <person name="Submissions S."/>
        </authorList>
    </citation>
    <scope>NUCLEOTIDE SEQUENCE [LARGE SCALE GENOMIC DNA]</scope>
    <source>
        <strain evidence="9">DSM 22900</strain>
    </source>
</reference>
<proteinExistence type="predicted"/>
<dbReference type="InterPro" id="IPR051402">
    <property type="entry name" value="KPR-Related"/>
</dbReference>
<comment type="catalytic activity">
    <reaction evidence="5">
        <text>(R)-pantoate + NADP(+) = 2-dehydropantoate + NADPH + H(+)</text>
        <dbReference type="Rhea" id="RHEA:16233"/>
        <dbReference type="ChEBI" id="CHEBI:11561"/>
        <dbReference type="ChEBI" id="CHEBI:15378"/>
        <dbReference type="ChEBI" id="CHEBI:15980"/>
        <dbReference type="ChEBI" id="CHEBI:57783"/>
        <dbReference type="ChEBI" id="CHEBI:58349"/>
        <dbReference type="EC" id="1.1.1.169"/>
    </reaction>
</comment>